<evidence type="ECO:0000313" key="1">
    <source>
        <dbReference type="EMBL" id="EJW84289.1"/>
    </source>
</evidence>
<dbReference type="Proteomes" id="UP000004810">
    <property type="component" value="Unassembled WGS sequence"/>
</dbReference>
<dbReference type="AlphaFoldDB" id="J9FAA9"/>
<comment type="caution">
    <text evidence="1">The sequence shown here is derived from an EMBL/GenBank/DDBJ whole genome shotgun (WGS) entry which is preliminary data.</text>
</comment>
<accession>J9FAA9</accession>
<name>J9FAA9_WUCBA</name>
<organism evidence="1 2">
    <name type="scientific">Wuchereria bancrofti</name>
    <dbReference type="NCBI Taxonomy" id="6293"/>
    <lineage>
        <taxon>Eukaryota</taxon>
        <taxon>Metazoa</taxon>
        <taxon>Ecdysozoa</taxon>
        <taxon>Nematoda</taxon>
        <taxon>Chromadorea</taxon>
        <taxon>Rhabditida</taxon>
        <taxon>Spirurina</taxon>
        <taxon>Spiruromorpha</taxon>
        <taxon>Filarioidea</taxon>
        <taxon>Onchocercidae</taxon>
        <taxon>Wuchereria</taxon>
    </lineage>
</organism>
<evidence type="ECO:0000313" key="2">
    <source>
        <dbReference type="Proteomes" id="UP000004810"/>
    </source>
</evidence>
<protein>
    <submittedName>
        <fullName evidence="1">Uncharacterized protein</fullName>
    </submittedName>
</protein>
<sequence>MCAFATKQNQGTYGENAKLRELPLFPFQILHTQFQEWHDTSKFEEVTIDKKKMHQLITTKKMRNNCRPLCGVHTATK</sequence>
<dbReference type="EMBL" id="ADBV01001700">
    <property type="protein sequence ID" value="EJW84289.1"/>
    <property type="molecule type" value="Genomic_DNA"/>
</dbReference>
<reference evidence="2" key="1">
    <citation type="submission" date="2012-08" db="EMBL/GenBank/DDBJ databases">
        <title>The Genome Sequence of Wuchereria bancrofti.</title>
        <authorList>
            <person name="Nutman T.B."/>
            <person name="Fink D.L."/>
            <person name="Russ C."/>
            <person name="Young S."/>
            <person name="Zeng Q."/>
            <person name="Koehrsen M."/>
            <person name="Alvarado L."/>
            <person name="Berlin A."/>
            <person name="Chapman S.B."/>
            <person name="Chen Z."/>
            <person name="Freedman E."/>
            <person name="Gellesch M."/>
            <person name="Goldberg J."/>
            <person name="Griggs A."/>
            <person name="Gujja S."/>
            <person name="Heilman E.R."/>
            <person name="Heiman D."/>
            <person name="Hepburn T."/>
            <person name="Howarth C."/>
            <person name="Jen D."/>
            <person name="Larson L."/>
            <person name="Lewis B."/>
            <person name="Mehta T."/>
            <person name="Park D."/>
            <person name="Pearson M."/>
            <person name="Roberts A."/>
            <person name="Saif S."/>
            <person name="Shea T."/>
            <person name="Shenoy N."/>
            <person name="Sisk P."/>
            <person name="Stolte C."/>
            <person name="Sykes S."/>
            <person name="Walk T."/>
            <person name="White J."/>
            <person name="Yandava C."/>
            <person name="Haas B."/>
            <person name="Henn M.R."/>
            <person name="Nusbaum C."/>
            <person name="Birren B."/>
        </authorList>
    </citation>
    <scope>NUCLEOTIDE SEQUENCE [LARGE SCALE GENOMIC DNA]</scope>
    <source>
        <strain evidence="2">NA</strain>
    </source>
</reference>
<proteinExistence type="predicted"/>
<gene>
    <name evidence="1" type="ORF">WUBG_04799</name>
</gene>